<dbReference type="HOGENOM" id="CLU_000288_6_10_1"/>
<protein>
    <recommendedName>
        <fullName evidence="3">NACHT domain-containing protein</fullName>
    </recommendedName>
</protein>
<accession>K5XGA6</accession>
<dbReference type="GeneID" id="18825373"/>
<gene>
    <name evidence="4" type="ORF">AGABI1DRAFT_117808</name>
</gene>
<dbReference type="OrthoDB" id="5967843at2759"/>
<dbReference type="InParanoid" id="K5XGA6"/>
<evidence type="ECO:0000256" key="2">
    <source>
        <dbReference type="SAM" id="MobiDB-lite"/>
    </source>
</evidence>
<evidence type="ECO:0000313" key="4">
    <source>
        <dbReference type="EMBL" id="EKM82287.1"/>
    </source>
</evidence>
<dbReference type="InterPro" id="IPR027417">
    <property type="entry name" value="P-loop_NTPase"/>
</dbReference>
<dbReference type="Gene3D" id="3.40.50.300">
    <property type="entry name" value="P-loop containing nucleotide triphosphate hydrolases"/>
    <property type="match status" value="1"/>
</dbReference>
<keyword evidence="1" id="KW-0677">Repeat</keyword>
<dbReference type="AlphaFoldDB" id="K5XGA6"/>
<evidence type="ECO:0000256" key="1">
    <source>
        <dbReference type="ARBA" id="ARBA00022737"/>
    </source>
</evidence>
<dbReference type="InterPro" id="IPR056884">
    <property type="entry name" value="NPHP3-like_N"/>
</dbReference>
<name>K5XGA6_AGABU</name>
<dbReference type="RefSeq" id="XP_007326344.1">
    <property type="nucleotide sequence ID" value="XM_007326282.1"/>
</dbReference>
<dbReference type="Pfam" id="PF24883">
    <property type="entry name" value="NPHP3_N"/>
    <property type="match status" value="1"/>
</dbReference>
<dbReference type="PROSITE" id="PS50837">
    <property type="entry name" value="NACHT"/>
    <property type="match status" value="1"/>
</dbReference>
<organism evidence="4 5">
    <name type="scientific">Agaricus bisporus var. burnettii (strain JB137-S8 / ATCC MYA-4627 / FGSC 10392)</name>
    <name type="common">White button mushroom</name>
    <dbReference type="NCBI Taxonomy" id="597362"/>
    <lineage>
        <taxon>Eukaryota</taxon>
        <taxon>Fungi</taxon>
        <taxon>Dikarya</taxon>
        <taxon>Basidiomycota</taxon>
        <taxon>Agaricomycotina</taxon>
        <taxon>Agaricomycetes</taxon>
        <taxon>Agaricomycetidae</taxon>
        <taxon>Agaricales</taxon>
        <taxon>Agaricineae</taxon>
        <taxon>Agaricaceae</taxon>
        <taxon>Agaricus</taxon>
    </lineage>
</organism>
<evidence type="ECO:0000313" key="5">
    <source>
        <dbReference type="Proteomes" id="UP000008493"/>
    </source>
</evidence>
<dbReference type="OMA" id="KVESICT"/>
<dbReference type="Proteomes" id="UP000008493">
    <property type="component" value="Unassembled WGS sequence"/>
</dbReference>
<proteinExistence type="predicted"/>
<keyword evidence="5" id="KW-1185">Reference proteome</keyword>
<feature type="domain" description="NACHT" evidence="3">
    <location>
        <begin position="41"/>
        <end position="155"/>
    </location>
</feature>
<dbReference type="PANTHER" id="PTHR10039">
    <property type="entry name" value="AMELOGENIN"/>
    <property type="match status" value="1"/>
</dbReference>
<dbReference type="KEGG" id="abp:AGABI1DRAFT117808"/>
<dbReference type="EMBL" id="JH971386">
    <property type="protein sequence ID" value="EKM82287.1"/>
    <property type="molecule type" value="Genomic_DNA"/>
</dbReference>
<dbReference type="SUPFAM" id="SSF52540">
    <property type="entry name" value="P-loop containing nucleoside triphosphate hydrolases"/>
    <property type="match status" value="1"/>
</dbReference>
<sequence>MHGTEFDSSERDPPPRCHPNTRESIIRRAKDWIDSPRREKKQLWVRGAAGVGKSAVVQTLAESLAEEKRLGGSVFISRPNGRNNPKQIFPSIAYQLAVRDANYRAYITSVMLEDPRSLEKSMKEQLRILIIEPFVEKRLRSGLDDLVIALDGLDECDGDPAQDDPRFRKRTSDNVQCEIVQLISGFVLRYPCAPLIWIISSRPEKHLQTVFYDEAVQSSFWEEDIPVDSDEACQDVERFLVSEFERIQKRYPDHMPHAGKWPSREDFSKITKAALGLFIFAEVVIRFVDDPYISIVEKSLNPSSMWL</sequence>
<dbReference type="InterPro" id="IPR007111">
    <property type="entry name" value="NACHT_NTPase"/>
</dbReference>
<evidence type="ECO:0000259" key="3">
    <source>
        <dbReference type="PROSITE" id="PS50837"/>
    </source>
</evidence>
<reference evidence="5" key="1">
    <citation type="journal article" date="2012" name="Proc. Natl. Acad. Sci. U.S.A.">
        <title>Genome sequence of the button mushroom Agaricus bisporus reveals mechanisms governing adaptation to a humic-rich ecological niche.</title>
        <authorList>
            <person name="Morin E."/>
            <person name="Kohler A."/>
            <person name="Baker A.R."/>
            <person name="Foulongne-Oriol M."/>
            <person name="Lombard V."/>
            <person name="Nagy L.G."/>
            <person name="Ohm R.A."/>
            <person name="Patyshakuliyeva A."/>
            <person name="Brun A."/>
            <person name="Aerts A.L."/>
            <person name="Bailey A.M."/>
            <person name="Billette C."/>
            <person name="Coutinho P.M."/>
            <person name="Deakin G."/>
            <person name="Doddapaneni H."/>
            <person name="Floudas D."/>
            <person name="Grimwood J."/>
            <person name="Hilden K."/>
            <person name="Kuees U."/>
            <person name="LaButti K.M."/>
            <person name="Lapidus A."/>
            <person name="Lindquist E.A."/>
            <person name="Lucas S.M."/>
            <person name="Murat C."/>
            <person name="Riley R.W."/>
            <person name="Salamov A.A."/>
            <person name="Schmutz J."/>
            <person name="Subramanian V."/>
            <person name="Woesten H.A.B."/>
            <person name="Xu J."/>
            <person name="Eastwood D.C."/>
            <person name="Foster G.D."/>
            <person name="Sonnenberg A.S."/>
            <person name="Cullen D."/>
            <person name="de Vries R.P."/>
            <person name="Lundell T."/>
            <person name="Hibbett D.S."/>
            <person name="Henrissat B."/>
            <person name="Burton K.S."/>
            <person name="Kerrigan R.W."/>
            <person name="Challen M.P."/>
            <person name="Grigoriev I.V."/>
            <person name="Martin F."/>
        </authorList>
    </citation>
    <scope>NUCLEOTIDE SEQUENCE [LARGE SCALE GENOMIC DNA]</scope>
    <source>
        <strain evidence="5">JB137-S8 / ATCC MYA-4627 / FGSC 10392</strain>
    </source>
</reference>
<feature type="region of interest" description="Disordered" evidence="2">
    <location>
        <begin position="1"/>
        <end position="25"/>
    </location>
</feature>